<gene>
    <name evidence="2" type="ORF">C9374_011159</name>
</gene>
<sequence>MQNHHHPKPSLQHLQQEHHEPSSLYNSCSSLKNEEKEQCKCNGKDHLHTQCSETPHPQEAASTITTCHQNCKNGHSCHQHSHSEHHQNSLFIISSSSSKPSSHPFSSSSTCSISCQCSNCKGSSSSISSSIVVVQQPQHENHHVHDQQCGCNQCESTTTSNSKTKNDQLTPNNLINLLTSVNNTTSSCSCSDHHCASTETSCMSEKLQTPRVSSNTLDSSTANYFKIVFGKSLKKALSVESSHVNNNSNVTKSCGSCGCSSSKGTAVEGSDEMVCTCDPDQPCPVRDAIALKREKSSCGGDCGGCNYSLGQSARAAAVVAIVSNLPSRSAQGKCESSVKIQKQSIMQSKLKKHLTRLRATTSDAMPPQCL</sequence>
<protein>
    <submittedName>
        <fullName evidence="2">Uncharacterized protein</fullName>
    </submittedName>
</protein>
<organism evidence="2 3">
    <name type="scientific">Naegleria lovaniensis</name>
    <name type="common">Amoeba</name>
    <dbReference type="NCBI Taxonomy" id="51637"/>
    <lineage>
        <taxon>Eukaryota</taxon>
        <taxon>Discoba</taxon>
        <taxon>Heterolobosea</taxon>
        <taxon>Tetramitia</taxon>
        <taxon>Eutetramitia</taxon>
        <taxon>Vahlkampfiidae</taxon>
        <taxon>Naegleria</taxon>
    </lineage>
</organism>
<dbReference type="RefSeq" id="XP_044543254.1">
    <property type="nucleotide sequence ID" value="XM_044686784.1"/>
</dbReference>
<keyword evidence="3" id="KW-1185">Reference proteome</keyword>
<evidence type="ECO:0000256" key="1">
    <source>
        <dbReference type="SAM" id="MobiDB-lite"/>
    </source>
</evidence>
<dbReference type="EMBL" id="PYSW02000048">
    <property type="protein sequence ID" value="KAG2374080.1"/>
    <property type="molecule type" value="Genomic_DNA"/>
</dbReference>
<comment type="caution">
    <text evidence="2">The sequence shown here is derived from an EMBL/GenBank/DDBJ whole genome shotgun (WGS) entry which is preliminary data.</text>
</comment>
<reference evidence="2 3" key="1">
    <citation type="journal article" date="2018" name="BMC Genomics">
        <title>The genome of Naegleria lovaniensis, the basis for a comparative approach to unravel pathogenicity factors of the human pathogenic amoeba N. fowleri.</title>
        <authorList>
            <person name="Liechti N."/>
            <person name="Schurch N."/>
            <person name="Bruggmann R."/>
            <person name="Wittwer M."/>
        </authorList>
    </citation>
    <scope>NUCLEOTIDE SEQUENCE [LARGE SCALE GENOMIC DNA]</scope>
    <source>
        <strain evidence="2 3">ATCC 30569</strain>
    </source>
</reference>
<evidence type="ECO:0000313" key="3">
    <source>
        <dbReference type="Proteomes" id="UP000816034"/>
    </source>
</evidence>
<accession>A0AA88GEP3</accession>
<evidence type="ECO:0000313" key="2">
    <source>
        <dbReference type="EMBL" id="KAG2374080.1"/>
    </source>
</evidence>
<feature type="region of interest" description="Disordered" evidence="1">
    <location>
        <begin position="1"/>
        <end position="27"/>
    </location>
</feature>
<dbReference type="Proteomes" id="UP000816034">
    <property type="component" value="Unassembled WGS sequence"/>
</dbReference>
<proteinExistence type="predicted"/>
<dbReference type="AlphaFoldDB" id="A0AA88GEP3"/>
<name>A0AA88GEP3_NAELO</name>
<dbReference type="GeneID" id="68103613"/>